<dbReference type="AlphaFoldDB" id="A0AA39IE51"/>
<protein>
    <submittedName>
        <fullName evidence="1">Uncharacterized protein</fullName>
    </submittedName>
</protein>
<gene>
    <name evidence="1" type="ORF">EV421DRAFT_1917038</name>
</gene>
<accession>A0AA39IE51</accession>
<evidence type="ECO:0000313" key="2">
    <source>
        <dbReference type="Proteomes" id="UP001175226"/>
    </source>
</evidence>
<proteinExistence type="predicted"/>
<name>A0AA39IE51_9AGAR</name>
<reference evidence="1" key="1">
    <citation type="submission" date="2023-06" db="EMBL/GenBank/DDBJ databases">
        <authorList>
            <consortium name="Lawrence Berkeley National Laboratory"/>
            <person name="Ahrendt S."/>
            <person name="Sahu N."/>
            <person name="Indic B."/>
            <person name="Wong-Bajracharya J."/>
            <person name="Merenyi Z."/>
            <person name="Ke H.-M."/>
            <person name="Monk M."/>
            <person name="Kocsube S."/>
            <person name="Drula E."/>
            <person name="Lipzen A."/>
            <person name="Balint B."/>
            <person name="Henrissat B."/>
            <person name="Andreopoulos B."/>
            <person name="Martin F.M."/>
            <person name="Harder C.B."/>
            <person name="Rigling D."/>
            <person name="Ford K.L."/>
            <person name="Foster G.D."/>
            <person name="Pangilinan J."/>
            <person name="Papanicolaou A."/>
            <person name="Barry K."/>
            <person name="LaButti K."/>
            <person name="Viragh M."/>
            <person name="Koriabine M."/>
            <person name="Yan M."/>
            <person name="Riley R."/>
            <person name="Champramary S."/>
            <person name="Plett K.L."/>
            <person name="Tsai I.J."/>
            <person name="Slot J."/>
            <person name="Sipos G."/>
            <person name="Plett J."/>
            <person name="Nagy L.G."/>
            <person name="Grigoriev I.V."/>
        </authorList>
    </citation>
    <scope>NUCLEOTIDE SEQUENCE</scope>
    <source>
        <strain evidence="1">FPL87.14</strain>
    </source>
</reference>
<sequence length="104" mass="11375">MSSDIIRPAAVLSLEPPPASSTSVLALSGIHDLYVARMATNDLPYVVATDAPFRPEDYDWLVDTISVWESRRSLTEIIAGYTNGSHPYFKYQASVLDLVTNGGE</sequence>
<keyword evidence="2" id="KW-1185">Reference proteome</keyword>
<organism evidence="1 2">
    <name type="scientific">Armillaria borealis</name>
    <dbReference type="NCBI Taxonomy" id="47425"/>
    <lineage>
        <taxon>Eukaryota</taxon>
        <taxon>Fungi</taxon>
        <taxon>Dikarya</taxon>
        <taxon>Basidiomycota</taxon>
        <taxon>Agaricomycotina</taxon>
        <taxon>Agaricomycetes</taxon>
        <taxon>Agaricomycetidae</taxon>
        <taxon>Agaricales</taxon>
        <taxon>Marasmiineae</taxon>
        <taxon>Physalacriaceae</taxon>
        <taxon>Armillaria</taxon>
    </lineage>
</organism>
<dbReference type="EMBL" id="JAUEPT010000547">
    <property type="protein sequence ID" value="KAK0421543.1"/>
    <property type="molecule type" value="Genomic_DNA"/>
</dbReference>
<evidence type="ECO:0000313" key="1">
    <source>
        <dbReference type="EMBL" id="KAK0421543.1"/>
    </source>
</evidence>
<dbReference type="Proteomes" id="UP001175226">
    <property type="component" value="Unassembled WGS sequence"/>
</dbReference>
<comment type="caution">
    <text evidence="1">The sequence shown here is derived from an EMBL/GenBank/DDBJ whole genome shotgun (WGS) entry which is preliminary data.</text>
</comment>